<gene>
    <name evidence="3" type="ORF">FHW36_10372</name>
</gene>
<protein>
    <recommendedName>
        <fullName evidence="2">Macroglobulin domain-containing protein</fullName>
    </recommendedName>
</protein>
<dbReference type="AlphaFoldDB" id="A0A561PT73"/>
<dbReference type="EMBL" id="VIWO01000003">
    <property type="protein sequence ID" value="TWF41268.1"/>
    <property type="molecule type" value="Genomic_DNA"/>
</dbReference>
<feature type="domain" description="Macroglobulin" evidence="2">
    <location>
        <begin position="56"/>
        <end position="134"/>
    </location>
</feature>
<keyword evidence="1" id="KW-0472">Membrane</keyword>
<evidence type="ECO:0000256" key="1">
    <source>
        <dbReference type="SAM" id="Phobius"/>
    </source>
</evidence>
<dbReference type="Gene3D" id="2.60.40.1930">
    <property type="match status" value="1"/>
</dbReference>
<accession>A0A561PT73</accession>
<dbReference type="InterPro" id="IPR002890">
    <property type="entry name" value="MG2"/>
</dbReference>
<evidence type="ECO:0000313" key="4">
    <source>
        <dbReference type="Proteomes" id="UP000320811"/>
    </source>
</evidence>
<organism evidence="3 4">
    <name type="scientific">Chitinophaga polysaccharea</name>
    <dbReference type="NCBI Taxonomy" id="1293035"/>
    <lineage>
        <taxon>Bacteria</taxon>
        <taxon>Pseudomonadati</taxon>
        <taxon>Bacteroidota</taxon>
        <taxon>Chitinophagia</taxon>
        <taxon>Chitinophagales</taxon>
        <taxon>Chitinophagaceae</taxon>
        <taxon>Chitinophaga</taxon>
    </lineage>
</organism>
<evidence type="ECO:0000313" key="3">
    <source>
        <dbReference type="EMBL" id="TWF41268.1"/>
    </source>
</evidence>
<dbReference type="GO" id="GO:0004866">
    <property type="term" value="F:endopeptidase inhibitor activity"/>
    <property type="evidence" value="ECO:0007669"/>
    <property type="project" value="InterPro"/>
</dbReference>
<proteinExistence type="predicted"/>
<dbReference type="Pfam" id="PF01835">
    <property type="entry name" value="MG2"/>
    <property type="match status" value="1"/>
</dbReference>
<reference evidence="3 4" key="1">
    <citation type="submission" date="2019-06" db="EMBL/GenBank/DDBJ databases">
        <title>Sorghum-associated microbial communities from plants grown in Nebraska, USA.</title>
        <authorList>
            <person name="Schachtman D."/>
        </authorList>
    </citation>
    <scope>NUCLEOTIDE SEQUENCE [LARGE SCALE GENOMIC DNA]</scope>
    <source>
        <strain evidence="3 4">1209</strain>
    </source>
</reference>
<keyword evidence="1" id="KW-0812">Transmembrane</keyword>
<feature type="transmembrane region" description="Helical" evidence="1">
    <location>
        <begin position="12"/>
        <end position="31"/>
    </location>
</feature>
<dbReference type="SUPFAM" id="SSF56935">
    <property type="entry name" value="Porins"/>
    <property type="match status" value="1"/>
</dbReference>
<dbReference type="RefSeq" id="WP_145668208.1">
    <property type="nucleotide sequence ID" value="NZ_VIWO01000003.1"/>
</dbReference>
<keyword evidence="1" id="KW-1133">Transmembrane helix</keyword>
<comment type="caution">
    <text evidence="3">The sequence shown here is derived from an EMBL/GenBank/DDBJ whole genome shotgun (WGS) entry which is preliminary data.</text>
</comment>
<evidence type="ECO:0000259" key="2">
    <source>
        <dbReference type="Pfam" id="PF01835"/>
    </source>
</evidence>
<dbReference type="Proteomes" id="UP000320811">
    <property type="component" value="Unassembled WGS sequence"/>
</dbReference>
<sequence>MQPHLKKKRHHLKWMIPAVLLTGVMSALAILPSNDDWSDRIIKALHTFGSRYPAEKVYLHLDKDYYAAGETIWFKGYLTLQGAPATTATNLYVELLDKNNTIVQKKLFAVGNGGSPGFFELPETQKPGVYQLRAYTSWMLNFDPAFSYSRNIEIFDASGKSKAPADTAAATTPDFSVQFFPEGGNLIAGQPNIVAFKAIDNNGYPIEVSGMVKNSKNTSSAAIKTLHDGMGSFEITPADAQDAFQAVVKSAKGTKTIALPAAVTTGASLKVFNKGNRIFYQAVPGNVTDTSLNDLIILAQMGSQLVYKASLNVGEGRISGFIPADHIPTGILHITLFAKTGLPLSERLAFVRKNDLLEMDVLDADTHKEPRSLNTIELRLPDSIQSNISVSVTDADAVPVDKNSNNIVSTFLLTSDLKGYIYNPSWYFRNTADSTLKGLDLVMMTNGWSRFSWEKIVNNQFPDIRFPYEQGLSMKGVATMLNGRPMPTGKLDMIIRLPIDSSSMFASAPINDKGQFEVANMVFPDTAYIYYQGNDLVKKGVDVNVKFDNHFFERPTQIKIPYPLRVPPAVDPNALKQFLVTASEGNKVMRSINNKTVYLQEVNVNAKKVKPEETTEKRYTSGMFSGGDGYTFDLTKETPISLNVFQYLQSKVAGLQITGDLNNPSLSWRGGKPGLYLNEMQTDVSMLSTLSMQDIALVKVFRPPFMGGFGGANGAIAVYTKKGGDNAPKNDPSIRGFKLYKKAGYTVVKQFYSPDYSVKKEVHALPDKRLTLYWNPNVAIDTTMHTARFHFYNNDFTKRFRLVAEGITEDGSVGRLEKEF</sequence>
<dbReference type="OrthoDB" id="679547at2"/>
<name>A0A561PT73_9BACT</name>
<keyword evidence="4" id="KW-1185">Reference proteome</keyword>